<sequence>MLLMIFIFLAFLIASQVVCFMETPFPILFGLNHFPHEQMENVKDKGDEALYDKLDSAYPSDDENYEVEDGEDGEEGDEAYLETHNSENDSEIESEVESDNMYPPIFLPHQVEGQGSFDFGDT</sequence>
<feature type="chain" id="PRO_5019219761" evidence="2">
    <location>
        <begin position="20"/>
        <end position="122"/>
    </location>
</feature>
<keyword evidence="4" id="KW-1185">Reference proteome</keyword>
<comment type="caution">
    <text evidence="3">The sequence shown here is derived from an EMBL/GenBank/DDBJ whole genome shotgun (WGS) entry which is preliminary data.</text>
</comment>
<feature type="compositionally biased region" description="Acidic residues" evidence="1">
    <location>
        <begin position="60"/>
        <end position="80"/>
    </location>
</feature>
<evidence type="ECO:0000313" key="4">
    <source>
        <dbReference type="Proteomes" id="UP000289340"/>
    </source>
</evidence>
<reference evidence="3 4" key="1">
    <citation type="submission" date="2018-09" db="EMBL/GenBank/DDBJ databases">
        <title>A high-quality reference genome of wild soybean provides a powerful tool to mine soybean genomes.</title>
        <authorList>
            <person name="Xie M."/>
            <person name="Chung C.Y.L."/>
            <person name="Li M.-W."/>
            <person name="Wong F.-L."/>
            <person name="Chan T.-F."/>
            <person name="Lam H.-M."/>
        </authorList>
    </citation>
    <scope>NUCLEOTIDE SEQUENCE [LARGE SCALE GENOMIC DNA]</scope>
    <source>
        <strain evidence="4">cv. W05</strain>
        <tissue evidence="3">Hypocotyl of etiolated seedlings</tissue>
    </source>
</reference>
<dbReference type="AlphaFoldDB" id="A0A445IPF9"/>
<organism evidence="3 4">
    <name type="scientific">Glycine soja</name>
    <name type="common">Wild soybean</name>
    <dbReference type="NCBI Taxonomy" id="3848"/>
    <lineage>
        <taxon>Eukaryota</taxon>
        <taxon>Viridiplantae</taxon>
        <taxon>Streptophyta</taxon>
        <taxon>Embryophyta</taxon>
        <taxon>Tracheophyta</taxon>
        <taxon>Spermatophyta</taxon>
        <taxon>Magnoliopsida</taxon>
        <taxon>eudicotyledons</taxon>
        <taxon>Gunneridae</taxon>
        <taxon>Pentapetalae</taxon>
        <taxon>rosids</taxon>
        <taxon>fabids</taxon>
        <taxon>Fabales</taxon>
        <taxon>Fabaceae</taxon>
        <taxon>Papilionoideae</taxon>
        <taxon>50 kb inversion clade</taxon>
        <taxon>NPAAA clade</taxon>
        <taxon>indigoferoid/millettioid clade</taxon>
        <taxon>Phaseoleae</taxon>
        <taxon>Glycine</taxon>
        <taxon>Glycine subgen. Soja</taxon>
    </lineage>
</organism>
<accession>A0A445IPF9</accession>
<evidence type="ECO:0000256" key="2">
    <source>
        <dbReference type="SAM" id="SignalP"/>
    </source>
</evidence>
<keyword evidence="2" id="KW-0732">Signal</keyword>
<feature type="compositionally biased region" description="Acidic residues" evidence="1">
    <location>
        <begin position="88"/>
        <end position="98"/>
    </location>
</feature>
<proteinExistence type="predicted"/>
<feature type="region of interest" description="Disordered" evidence="1">
    <location>
        <begin position="55"/>
        <end position="122"/>
    </location>
</feature>
<dbReference type="Proteomes" id="UP000289340">
    <property type="component" value="Chromosome 10"/>
</dbReference>
<evidence type="ECO:0000313" key="3">
    <source>
        <dbReference type="EMBL" id="RZB87945.1"/>
    </source>
</evidence>
<gene>
    <name evidence="3" type="ORF">D0Y65_027454</name>
</gene>
<dbReference type="EMBL" id="QZWG01000010">
    <property type="protein sequence ID" value="RZB87945.1"/>
    <property type="molecule type" value="Genomic_DNA"/>
</dbReference>
<protein>
    <submittedName>
        <fullName evidence="3">CRM-domain containing factor CFM3A, chloroplastic/mitochondrial isoform C</fullName>
    </submittedName>
</protein>
<feature type="signal peptide" evidence="2">
    <location>
        <begin position="1"/>
        <end position="19"/>
    </location>
</feature>
<name>A0A445IPF9_GLYSO</name>
<evidence type="ECO:0000256" key="1">
    <source>
        <dbReference type="SAM" id="MobiDB-lite"/>
    </source>
</evidence>